<dbReference type="PANTHER" id="PTHR10837:SF8">
    <property type="entry name" value="PROTEIN-ARGININE DEIMINASE"/>
    <property type="match status" value="1"/>
</dbReference>
<keyword evidence="3" id="KW-1185">Reference proteome</keyword>
<evidence type="ECO:0000313" key="2">
    <source>
        <dbReference type="EMBL" id="MBB6053502.1"/>
    </source>
</evidence>
<feature type="domain" description="Protein-arginine deiminase C-terminal" evidence="1">
    <location>
        <begin position="4"/>
        <end position="341"/>
    </location>
</feature>
<dbReference type="AlphaFoldDB" id="A0A7W9SV94"/>
<dbReference type="GO" id="GO:0004668">
    <property type="term" value="F:protein-arginine deiminase activity"/>
    <property type="evidence" value="ECO:0007669"/>
    <property type="project" value="InterPro"/>
</dbReference>
<dbReference type="Gene3D" id="3.75.10.10">
    <property type="entry name" value="L-arginine/glycine Amidinotransferase, Chain A"/>
    <property type="match status" value="1"/>
</dbReference>
<sequence>MENPFLLCSSLDPVEALFVVETPRTKPLITELTRLAGVPVYAIANDPAHASDVWMQDTVEFGVRGGKPAALLGLRSKHDMGLVCGPLDARVAQFLAEKLPQVERIPVGEALPQRRWIDWYGNLEVSPPVPGYPHGRALTGKQKELSFHPDALAFLEAQKAQWPPVFVDVSWLTIGHVDEVLNFVPAPDRKGWRALLPCPDTALVALTGLNDDQPVFVGRRGETTVGHLKALAVSPEQGRIRAALKATREQLKRELGIDEADIVALPALFENGLAVLPNPVNSLVVGKRVFVPDPAFAPYRHQIATLFTELGLSPQFLDIWEPYHTAAGEVHCGTNALRRRLAPEKAPR</sequence>
<dbReference type="InterPro" id="IPR013530">
    <property type="entry name" value="PAD_C"/>
</dbReference>
<name>A0A7W9SV94_ARMRO</name>
<dbReference type="InterPro" id="IPR004303">
    <property type="entry name" value="PAD"/>
</dbReference>
<evidence type="ECO:0000313" key="3">
    <source>
        <dbReference type="Proteomes" id="UP000520814"/>
    </source>
</evidence>
<dbReference type="RefSeq" id="WP_184203594.1">
    <property type="nucleotide sequence ID" value="NZ_JACHGW010000007.1"/>
</dbReference>
<dbReference type="EMBL" id="JACHGW010000007">
    <property type="protein sequence ID" value="MBB6053502.1"/>
    <property type="molecule type" value="Genomic_DNA"/>
</dbReference>
<gene>
    <name evidence="2" type="ORF">HNQ39_005337</name>
</gene>
<dbReference type="PANTHER" id="PTHR10837">
    <property type="entry name" value="PEPTIDYLARGININE DEIMINASE"/>
    <property type="match status" value="1"/>
</dbReference>
<dbReference type="GO" id="GO:0005509">
    <property type="term" value="F:calcium ion binding"/>
    <property type="evidence" value="ECO:0007669"/>
    <property type="project" value="InterPro"/>
</dbReference>
<protein>
    <recommendedName>
        <fullName evidence="1">Protein-arginine deiminase C-terminal domain-containing protein</fullName>
    </recommendedName>
</protein>
<reference evidence="2 3" key="1">
    <citation type="submission" date="2020-08" db="EMBL/GenBank/DDBJ databases">
        <title>Genomic Encyclopedia of Type Strains, Phase IV (KMG-IV): sequencing the most valuable type-strain genomes for metagenomic binning, comparative biology and taxonomic classification.</title>
        <authorList>
            <person name="Goeker M."/>
        </authorList>
    </citation>
    <scope>NUCLEOTIDE SEQUENCE [LARGE SCALE GENOMIC DNA]</scope>
    <source>
        <strain evidence="2 3">DSM 23562</strain>
    </source>
</reference>
<dbReference type="Proteomes" id="UP000520814">
    <property type="component" value="Unassembled WGS sequence"/>
</dbReference>
<organism evidence="2 3">
    <name type="scientific">Armatimonas rosea</name>
    <dbReference type="NCBI Taxonomy" id="685828"/>
    <lineage>
        <taxon>Bacteria</taxon>
        <taxon>Bacillati</taxon>
        <taxon>Armatimonadota</taxon>
        <taxon>Armatimonadia</taxon>
        <taxon>Armatimonadales</taxon>
        <taxon>Armatimonadaceae</taxon>
        <taxon>Armatimonas</taxon>
    </lineage>
</organism>
<dbReference type="SUPFAM" id="SSF55909">
    <property type="entry name" value="Pentein"/>
    <property type="match status" value="1"/>
</dbReference>
<dbReference type="Pfam" id="PF03068">
    <property type="entry name" value="PAD"/>
    <property type="match status" value="1"/>
</dbReference>
<dbReference type="GO" id="GO:0005737">
    <property type="term" value="C:cytoplasm"/>
    <property type="evidence" value="ECO:0007669"/>
    <property type="project" value="InterPro"/>
</dbReference>
<evidence type="ECO:0000259" key="1">
    <source>
        <dbReference type="Pfam" id="PF03068"/>
    </source>
</evidence>
<accession>A0A7W9SV94</accession>
<proteinExistence type="predicted"/>
<comment type="caution">
    <text evidence="2">The sequence shown here is derived from an EMBL/GenBank/DDBJ whole genome shotgun (WGS) entry which is preliminary data.</text>
</comment>